<keyword evidence="1" id="KW-0813">Transport</keyword>
<evidence type="ECO:0000256" key="3">
    <source>
        <dbReference type="ARBA" id="ARBA00022840"/>
    </source>
</evidence>
<feature type="domain" description="ABC transporter" evidence="4">
    <location>
        <begin position="4"/>
        <end position="257"/>
    </location>
</feature>
<reference evidence="5" key="2">
    <citation type="submission" date="2021-04" db="EMBL/GenBank/DDBJ databases">
        <authorList>
            <person name="Gilroy R."/>
        </authorList>
    </citation>
    <scope>NUCLEOTIDE SEQUENCE</scope>
    <source>
        <strain evidence="5">ChiW19-6364</strain>
    </source>
</reference>
<reference evidence="5" key="1">
    <citation type="journal article" date="2021" name="PeerJ">
        <title>Extensive microbial diversity within the chicken gut microbiome revealed by metagenomics and culture.</title>
        <authorList>
            <person name="Gilroy R."/>
            <person name="Ravi A."/>
            <person name="Getino M."/>
            <person name="Pursley I."/>
            <person name="Horton D.L."/>
            <person name="Alikhan N.F."/>
            <person name="Baker D."/>
            <person name="Gharbi K."/>
            <person name="Hall N."/>
            <person name="Watson M."/>
            <person name="Adriaenssens E.M."/>
            <person name="Foster-Nyarko E."/>
            <person name="Jarju S."/>
            <person name="Secka A."/>
            <person name="Antonio M."/>
            <person name="Oren A."/>
            <person name="Chaudhuri R.R."/>
            <person name="La Ragione R."/>
            <person name="Hildebrand F."/>
            <person name="Pallen M.J."/>
        </authorList>
    </citation>
    <scope>NUCLEOTIDE SEQUENCE</scope>
    <source>
        <strain evidence="5">ChiW19-6364</strain>
    </source>
</reference>
<keyword evidence="2" id="KW-0547">Nucleotide-binding</keyword>
<sequence>MKAIEVHDLKKNYKIAKKEAGIAGSLKHLVNPRYEELPAVKGINFQISQGESVAFLGANGAGKSTTIKMLTGIMHPSGGTIKIMGKDPFSDRIENAKKIGVVFGQKTQLWWDIPVEETFRLLKKIYEIPEEQYIKNMEKFSNILGLREFMNQPARKLSLGQRVRADLAAALLHDPPILFLDEPTIGIDVAVKQKIYVFLKEINRERKTTILLTSHDMKDLESLCDRLIILEKGEILFDNKMNRLFEIYGESLSLEEIIIELFEHRRVS</sequence>
<comment type="caution">
    <text evidence="5">The sequence shown here is derived from an EMBL/GenBank/DDBJ whole genome shotgun (WGS) entry which is preliminary data.</text>
</comment>
<evidence type="ECO:0000256" key="2">
    <source>
        <dbReference type="ARBA" id="ARBA00022741"/>
    </source>
</evidence>
<dbReference type="Proteomes" id="UP000823850">
    <property type="component" value="Unassembled WGS sequence"/>
</dbReference>
<dbReference type="PANTHER" id="PTHR42711:SF1">
    <property type="entry name" value="ABC-TRANSPORT PROTEIN, ATP-BINDING COMPONENT"/>
    <property type="match status" value="1"/>
</dbReference>
<dbReference type="SMART" id="SM00382">
    <property type="entry name" value="AAA"/>
    <property type="match status" value="1"/>
</dbReference>
<accession>A0A9D2R923</accession>
<evidence type="ECO:0000313" key="5">
    <source>
        <dbReference type="EMBL" id="HJD38768.1"/>
    </source>
</evidence>
<dbReference type="InterPro" id="IPR027417">
    <property type="entry name" value="P-loop_NTPase"/>
</dbReference>
<dbReference type="PANTHER" id="PTHR42711">
    <property type="entry name" value="ABC TRANSPORTER ATP-BINDING PROTEIN"/>
    <property type="match status" value="1"/>
</dbReference>
<organism evidence="5 6">
    <name type="scientific">Candidatus Blautia stercoripullorum</name>
    <dbReference type="NCBI Taxonomy" id="2838502"/>
    <lineage>
        <taxon>Bacteria</taxon>
        <taxon>Bacillati</taxon>
        <taxon>Bacillota</taxon>
        <taxon>Clostridia</taxon>
        <taxon>Lachnospirales</taxon>
        <taxon>Lachnospiraceae</taxon>
        <taxon>Blautia</taxon>
    </lineage>
</organism>
<evidence type="ECO:0000313" key="6">
    <source>
        <dbReference type="Proteomes" id="UP000823850"/>
    </source>
</evidence>
<evidence type="ECO:0000256" key="1">
    <source>
        <dbReference type="ARBA" id="ARBA00022448"/>
    </source>
</evidence>
<dbReference type="InterPro" id="IPR050763">
    <property type="entry name" value="ABC_transporter_ATP-binding"/>
</dbReference>
<dbReference type="Gene3D" id="3.40.50.300">
    <property type="entry name" value="P-loop containing nucleotide triphosphate hydrolases"/>
    <property type="match status" value="1"/>
</dbReference>
<name>A0A9D2R923_9FIRM</name>
<dbReference type="PROSITE" id="PS00211">
    <property type="entry name" value="ABC_TRANSPORTER_1"/>
    <property type="match status" value="1"/>
</dbReference>
<dbReference type="GO" id="GO:0005524">
    <property type="term" value="F:ATP binding"/>
    <property type="evidence" value="ECO:0007669"/>
    <property type="project" value="UniProtKB-KW"/>
</dbReference>
<dbReference type="AlphaFoldDB" id="A0A9D2R923"/>
<dbReference type="PROSITE" id="PS50893">
    <property type="entry name" value="ABC_TRANSPORTER_2"/>
    <property type="match status" value="1"/>
</dbReference>
<dbReference type="SUPFAM" id="SSF52540">
    <property type="entry name" value="P-loop containing nucleoside triphosphate hydrolases"/>
    <property type="match status" value="1"/>
</dbReference>
<dbReference type="InterPro" id="IPR003593">
    <property type="entry name" value="AAA+_ATPase"/>
</dbReference>
<protein>
    <submittedName>
        <fullName evidence="5">ATP-binding cassette domain-containing protein</fullName>
    </submittedName>
</protein>
<dbReference type="InterPro" id="IPR003439">
    <property type="entry name" value="ABC_transporter-like_ATP-bd"/>
</dbReference>
<evidence type="ECO:0000259" key="4">
    <source>
        <dbReference type="PROSITE" id="PS50893"/>
    </source>
</evidence>
<dbReference type="InterPro" id="IPR017871">
    <property type="entry name" value="ABC_transporter-like_CS"/>
</dbReference>
<dbReference type="Pfam" id="PF00005">
    <property type="entry name" value="ABC_tran"/>
    <property type="match status" value="1"/>
</dbReference>
<dbReference type="EMBL" id="DWUX01000035">
    <property type="protein sequence ID" value="HJD38768.1"/>
    <property type="molecule type" value="Genomic_DNA"/>
</dbReference>
<proteinExistence type="predicted"/>
<keyword evidence="3 5" id="KW-0067">ATP-binding</keyword>
<gene>
    <name evidence="5" type="ORF">H9913_01950</name>
</gene>
<dbReference type="GO" id="GO:0016887">
    <property type="term" value="F:ATP hydrolysis activity"/>
    <property type="evidence" value="ECO:0007669"/>
    <property type="project" value="InterPro"/>
</dbReference>